<dbReference type="Gene3D" id="3.40.50.1820">
    <property type="entry name" value="alpha/beta hydrolase"/>
    <property type="match status" value="1"/>
</dbReference>
<proteinExistence type="predicted"/>
<organism evidence="7 8">
    <name type="scientific">Phaeocystidibacter marisrubri</name>
    <dbReference type="NCBI Taxonomy" id="1577780"/>
    <lineage>
        <taxon>Bacteria</taxon>
        <taxon>Pseudomonadati</taxon>
        <taxon>Bacteroidota</taxon>
        <taxon>Flavobacteriia</taxon>
        <taxon>Flavobacteriales</taxon>
        <taxon>Phaeocystidibacteraceae</taxon>
        <taxon>Phaeocystidibacter</taxon>
    </lineage>
</organism>
<accession>A0A6L3ZJI4</accession>
<dbReference type="PROSITE" id="PS00708">
    <property type="entry name" value="PRO_ENDOPEP_SER"/>
    <property type="match status" value="1"/>
</dbReference>
<evidence type="ECO:0000256" key="1">
    <source>
        <dbReference type="ARBA" id="ARBA00022670"/>
    </source>
</evidence>
<dbReference type="RefSeq" id="WP_151692840.1">
    <property type="nucleotide sequence ID" value="NZ_BMGX01000002.1"/>
</dbReference>
<keyword evidence="3" id="KW-0325">Glycoprotein</keyword>
<dbReference type="OrthoDB" id="9812921at2"/>
<gene>
    <name evidence="7" type="ORF">F8C82_07045</name>
</gene>
<feature type="domain" description="Dipeptidylpeptidase IV N-terminal" evidence="6">
    <location>
        <begin position="102"/>
        <end position="441"/>
    </location>
</feature>
<evidence type="ECO:0000259" key="5">
    <source>
        <dbReference type="Pfam" id="PF00326"/>
    </source>
</evidence>
<dbReference type="Pfam" id="PF00930">
    <property type="entry name" value="DPPIV_N"/>
    <property type="match status" value="1"/>
</dbReference>
<dbReference type="FunFam" id="3.40.50.1820:FF:000003">
    <property type="entry name" value="Dipeptidyl peptidase 4"/>
    <property type="match status" value="1"/>
</dbReference>
<name>A0A6L3ZJI4_9FLAO</name>
<feature type="domain" description="Peptidase S9 prolyl oligopeptidase catalytic" evidence="5">
    <location>
        <begin position="530"/>
        <end position="725"/>
    </location>
</feature>
<dbReference type="InterPro" id="IPR001375">
    <property type="entry name" value="Peptidase_S9_cat"/>
</dbReference>
<sequence length="725" mass="83049">MRRTLLRTSLAISLLFSGSAFAQQPITLEDVWMFKFYAGSPEAFEAMPDGEHYTMIQNSRISGRSIEQYDFATGNPAGTILTQKQVSEAAGEDVRFTQYSFSADQTKVLLAANVESIYRHSTRANYYMYDLTNSSVTKVGEGKVRYATFSPDGSKVAYVQENNLYVLTLANNEVTQVTTDGEQNSIINGATDWVYEEEFAFPCAFWWSPNSEYIAFLRFDETEVPEFSMDVYGTELYPTQDVFKYPKAGEANSVVTAHIFDTKNGTTTAVLQDEVEYEYIPRIIWNNENEAVIFTTNRHQNELVLWEVDCEEDYESERFLTDTDEAYVEISDNFMFTKDNDLIFTSERDGYNHIYLANEDGKVKKQLTKGDWDVLVVYGTDDEHVYFQAAAEDPSEHEVYRVRLNGRDMERLSTGEGIADAQFSPTMKYYLLSFENVTTPTIYTMHSADGTELRTLEDNADLAQRMENYQYVPKEFFNFETSEGVDLNGWMIKPYDFDEEKEYPVLMFVYGGPGSQQVLNNWDAINGMYYQYLASLGYIVACVDNRGTGARGSEFKKVTYQQLGKYETIDQIEAAKYLGGLDYIDSERIGIWGWSYGGYMSSNCITQGHETFKMAIAVAPVTNWRFYDSIYTERYMRTPQENGDGYDDNSPINHVGKLEGAYLLVHGSADDNVHVQNTMRMIESLVQANKQFDLFIYPDKNHGIYGGNTRYHLYTKMTNFILENL</sequence>
<dbReference type="InterPro" id="IPR002471">
    <property type="entry name" value="Pept_S9_AS"/>
</dbReference>
<dbReference type="GO" id="GO:0008239">
    <property type="term" value="F:dipeptidyl-peptidase activity"/>
    <property type="evidence" value="ECO:0007669"/>
    <property type="project" value="TreeGrafter"/>
</dbReference>
<evidence type="ECO:0000313" key="8">
    <source>
        <dbReference type="Proteomes" id="UP000484164"/>
    </source>
</evidence>
<feature type="chain" id="PRO_5026892565" evidence="4">
    <location>
        <begin position="23"/>
        <end position="725"/>
    </location>
</feature>
<dbReference type="EMBL" id="WBVQ01000001">
    <property type="protein sequence ID" value="KAB2818152.1"/>
    <property type="molecule type" value="Genomic_DNA"/>
</dbReference>
<feature type="signal peptide" evidence="4">
    <location>
        <begin position="1"/>
        <end position="22"/>
    </location>
</feature>
<dbReference type="AlphaFoldDB" id="A0A6L3ZJI4"/>
<evidence type="ECO:0000256" key="4">
    <source>
        <dbReference type="SAM" id="SignalP"/>
    </source>
</evidence>
<keyword evidence="4" id="KW-0732">Signal</keyword>
<dbReference type="GO" id="GO:0006508">
    <property type="term" value="P:proteolysis"/>
    <property type="evidence" value="ECO:0007669"/>
    <property type="project" value="UniProtKB-KW"/>
</dbReference>
<dbReference type="InterPro" id="IPR029058">
    <property type="entry name" value="AB_hydrolase_fold"/>
</dbReference>
<dbReference type="Pfam" id="PF00326">
    <property type="entry name" value="Peptidase_S9"/>
    <property type="match status" value="1"/>
</dbReference>
<keyword evidence="2" id="KW-0378">Hydrolase</keyword>
<dbReference type="InterPro" id="IPR050278">
    <property type="entry name" value="Serine_Prot_S9B/DPPIV"/>
</dbReference>
<dbReference type="InterPro" id="IPR002469">
    <property type="entry name" value="Peptidase_S9B_N"/>
</dbReference>
<evidence type="ECO:0000256" key="3">
    <source>
        <dbReference type="ARBA" id="ARBA00023180"/>
    </source>
</evidence>
<comment type="caution">
    <text evidence="7">The sequence shown here is derived from an EMBL/GenBank/DDBJ whole genome shotgun (WGS) entry which is preliminary data.</text>
</comment>
<dbReference type="PANTHER" id="PTHR11731:SF193">
    <property type="entry name" value="DIPEPTIDYL PEPTIDASE 9"/>
    <property type="match status" value="1"/>
</dbReference>
<keyword evidence="1" id="KW-0645">Protease</keyword>
<evidence type="ECO:0000313" key="7">
    <source>
        <dbReference type="EMBL" id="KAB2818152.1"/>
    </source>
</evidence>
<dbReference type="Gene3D" id="2.140.10.30">
    <property type="entry name" value="Dipeptidylpeptidase IV, N-terminal domain"/>
    <property type="match status" value="1"/>
</dbReference>
<evidence type="ECO:0000259" key="6">
    <source>
        <dbReference type="Pfam" id="PF00930"/>
    </source>
</evidence>
<evidence type="ECO:0000256" key="2">
    <source>
        <dbReference type="ARBA" id="ARBA00022801"/>
    </source>
</evidence>
<dbReference type="SUPFAM" id="SSF82171">
    <property type="entry name" value="DPP6 N-terminal domain-like"/>
    <property type="match status" value="1"/>
</dbReference>
<reference evidence="7 8" key="1">
    <citation type="submission" date="2019-10" db="EMBL/GenBank/DDBJ databases">
        <title>Genome sequence of Phaeocystidibacter marisrubri JCM30614 (type strain).</title>
        <authorList>
            <person name="Bowman J.P."/>
        </authorList>
    </citation>
    <scope>NUCLEOTIDE SEQUENCE [LARGE SCALE GENOMIC DNA]</scope>
    <source>
        <strain evidence="7 8">JCM 30614</strain>
    </source>
</reference>
<protein>
    <submittedName>
        <fullName evidence="7">Prolyl oligopeptidase family serine peptidase</fullName>
    </submittedName>
</protein>
<dbReference type="PANTHER" id="PTHR11731">
    <property type="entry name" value="PROTEASE FAMILY S9B,C DIPEPTIDYL-PEPTIDASE IV-RELATED"/>
    <property type="match status" value="1"/>
</dbReference>
<dbReference type="GO" id="GO:0004252">
    <property type="term" value="F:serine-type endopeptidase activity"/>
    <property type="evidence" value="ECO:0007669"/>
    <property type="project" value="InterPro"/>
</dbReference>
<keyword evidence="8" id="KW-1185">Reference proteome</keyword>
<dbReference type="SUPFAM" id="SSF53474">
    <property type="entry name" value="alpha/beta-Hydrolases"/>
    <property type="match status" value="1"/>
</dbReference>
<dbReference type="Proteomes" id="UP000484164">
    <property type="component" value="Unassembled WGS sequence"/>
</dbReference>